<gene>
    <name evidence="7" type="ORF">ACFQMF_10790</name>
</gene>
<keyword evidence="3 6" id="KW-0812">Transmembrane</keyword>
<feature type="transmembrane region" description="Helical" evidence="6">
    <location>
        <begin position="206"/>
        <end position="226"/>
    </location>
</feature>
<dbReference type="PANTHER" id="PTHR30028">
    <property type="entry name" value="UPF0014 INNER MEMBRANE PROTEIN YBBM-RELATED"/>
    <property type="match status" value="1"/>
</dbReference>
<keyword evidence="5 6" id="KW-0472">Membrane</keyword>
<evidence type="ECO:0000313" key="8">
    <source>
        <dbReference type="Proteomes" id="UP001596545"/>
    </source>
</evidence>
<dbReference type="Pfam" id="PF03649">
    <property type="entry name" value="UPF0014"/>
    <property type="match status" value="1"/>
</dbReference>
<organism evidence="7 8">
    <name type="scientific">Halorubrum rutilum</name>
    <dbReference type="NCBI Taxonomy" id="1364933"/>
    <lineage>
        <taxon>Archaea</taxon>
        <taxon>Methanobacteriati</taxon>
        <taxon>Methanobacteriota</taxon>
        <taxon>Stenosarchaea group</taxon>
        <taxon>Halobacteria</taxon>
        <taxon>Halobacteriales</taxon>
        <taxon>Haloferacaceae</taxon>
        <taxon>Halorubrum</taxon>
    </lineage>
</organism>
<dbReference type="EMBL" id="JBHTBL010000008">
    <property type="protein sequence ID" value="MFC7325062.1"/>
    <property type="molecule type" value="Genomic_DNA"/>
</dbReference>
<evidence type="ECO:0000256" key="3">
    <source>
        <dbReference type="ARBA" id="ARBA00022692"/>
    </source>
</evidence>
<evidence type="ECO:0000313" key="7">
    <source>
        <dbReference type="EMBL" id="MFC7325062.1"/>
    </source>
</evidence>
<comment type="caution">
    <text evidence="7">The sequence shown here is derived from an EMBL/GenBank/DDBJ whole genome shotgun (WGS) entry which is preliminary data.</text>
</comment>
<comment type="similarity">
    <text evidence="2">Belongs to the UPF0014 family.</text>
</comment>
<dbReference type="AlphaFoldDB" id="A0ABD6AM42"/>
<name>A0ABD6AM42_9EURY</name>
<feature type="transmembrane region" description="Helical" evidence="6">
    <location>
        <begin position="22"/>
        <end position="41"/>
    </location>
</feature>
<feature type="transmembrane region" description="Helical" evidence="6">
    <location>
        <begin position="232"/>
        <end position="258"/>
    </location>
</feature>
<evidence type="ECO:0000256" key="4">
    <source>
        <dbReference type="ARBA" id="ARBA00022989"/>
    </source>
</evidence>
<dbReference type="InterPro" id="IPR005226">
    <property type="entry name" value="UPF0014_fam"/>
</dbReference>
<comment type="subcellular location">
    <subcellularLocation>
        <location evidence="1">Membrane</location>
        <topology evidence="1">Multi-pass membrane protein</topology>
    </subcellularLocation>
</comment>
<dbReference type="PANTHER" id="PTHR30028:SF0">
    <property type="entry name" value="PROTEIN ALUMINUM SENSITIVE 3"/>
    <property type="match status" value="1"/>
</dbReference>
<dbReference type="Proteomes" id="UP001596545">
    <property type="component" value="Unassembled WGS sequence"/>
</dbReference>
<evidence type="ECO:0000256" key="5">
    <source>
        <dbReference type="ARBA" id="ARBA00023136"/>
    </source>
</evidence>
<sequence length="282" mass="29779">MNPFTDLPLPPELRDPVLVKGLLQVAAATALAAVVLGLSYVRDLDLERELGGSFARGFVQVLAMGALIGVLFSIPLAFSGIVLGAMMGYAAWESRKRGDGVPQAFRVSLTAIGLGASVVIVTMLVAGAIESTVRNLVPVGGMIIANAMKTNSLALDRFKSEIESNRNEIEALLAIGVPPQAAVSEHVTESVRASLIPVVDAMRTLGLVYIPGMMAGMILGGANPIYAAQYQFVIMGMIFAAGGLTSMTTSLLIGRYAFTEAAQLRHFEESQPTALSMLRSLR</sequence>
<accession>A0ABD6AM42</accession>
<evidence type="ECO:0000256" key="1">
    <source>
        <dbReference type="ARBA" id="ARBA00004141"/>
    </source>
</evidence>
<proteinExistence type="inferred from homology"/>
<keyword evidence="8" id="KW-1185">Reference proteome</keyword>
<evidence type="ECO:0000256" key="2">
    <source>
        <dbReference type="ARBA" id="ARBA00005268"/>
    </source>
</evidence>
<dbReference type="RefSeq" id="WP_256409250.1">
    <property type="nucleotide sequence ID" value="NZ_JANHDN010000004.1"/>
</dbReference>
<protein>
    <submittedName>
        <fullName evidence="7">ABC transporter permease</fullName>
    </submittedName>
</protein>
<evidence type="ECO:0000256" key="6">
    <source>
        <dbReference type="SAM" id="Phobius"/>
    </source>
</evidence>
<keyword evidence="4 6" id="KW-1133">Transmembrane helix</keyword>
<feature type="transmembrane region" description="Helical" evidence="6">
    <location>
        <begin position="104"/>
        <end position="126"/>
    </location>
</feature>
<dbReference type="GO" id="GO:0016020">
    <property type="term" value="C:membrane"/>
    <property type="evidence" value="ECO:0007669"/>
    <property type="project" value="UniProtKB-SubCell"/>
</dbReference>
<reference evidence="7 8" key="1">
    <citation type="journal article" date="2019" name="Int. J. Syst. Evol. Microbiol.">
        <title>The Global Catalogue of Microorganisms (GCM) 10K type strain sequencing project: providing services to taxonomists for standard genome sequencing and annotation.</title>
        <authorList>
            <consortium name="The Broad Institute Genomics Platform"/>
            <consortium name="The Broad Institute Genome Sequencing Center for Infectious Disease"/>
            <person name="Wu L."/>
            <person name="Ma J."/>
        </authorList>
    </citation>
    <scope>NUCLEOTIDE SEQUENCE [LARGE SCALE GENOMIC DNA]</scope>
    <source>
        <strain evidence="7 8">CGMCC 1.12554</strain>
    </source>
</reference>
<feature type="transmembrane region" description="Helical" evidence="6">
    <location>
        <begin position="61"/>
        <end position="92"/>
    </location>
</feature>